<dbReference type="AlphaFoldDB" id="A0A4S8QJM6"/>
<name>A0A4S8QJM6_9HELO</name>
<evidence type="ECO:0000256" key="1">
    <source>
        <dbReference type="SAM" id="MobiDB-lite"/>
    </source>
</evidence>
<dbReference type="EMBL" id="PQXL01000565">
    <property type="protein sequence ID" value="THV44858.1"/>
    <property type="molecule type" value="Genomic_DNA"/>
</dbReference>
<organism evidence="2 3">
    <name type="scientific">Botrytis galanthina</name>
    <dbReference type="NCBI Taxonomy" id="278940"/>
    <lineage>
        <taxon>Eukaryota</taxon>
        <taxon>Fungi</taxon>
        <taxon>Dikarya</taxon>
        <taxon>Ascomycota</taxon>
        <taxon>Pezizomycotina</taxon>
        <taxon>Leotiomycetes</taxon>
        <taxon>Helotiales</taxon>
        <taxon>Sclerotiniaceae</taxon>
        <taxon>Botrytis</taxon>
    </lineage>
</organism>
<proteinExistence type="predicted"/>
<accession>A0A4S8QJM6</accession>
<sequence>MLLERLERLSLRLLSCEKEKTGNLVGSINSFCNHGKTQTFALRLKTMISRSKEVVRTPISEIQRGKAQDENGEEMTQNPCAKNFSNQAIYNIEEVNCNPVV</sequence>
<comment type="caution">
    <text evidence="2">The sequence shown here is derived from an EMBL/GenBank/DDBJ whole genome shotgun (WGS) entry which is preliminary data.</text>
</comment>
<evidence type="ECO:0000313" key="3">
    <source>
        <dbReference type="Proteomes" id="UP000308671"/>
    </source>
</evidence>
<protein>
    <submittedName>
        <fullName evidence="2">Uncharacterized protein</fullName>
    </submittedName>
</protein>
<keyword evidence="3" id="KW-1185">Reference proteome</keyword>
<gene>
    <name evidence="2" type="ORF">BGAL_0566g00010</name>
</gene>
<dbReference type="Proteomes" id="UP000308671">
    <property type="component" value="Unassembled WGS sequence"/>
</dbReference>
<reference evidence="2 3" key="1">
    <citation type="submission" date="2017-12" db="EMBL/GenBank/DDBJ databases">
        <title>Comparative genomics of Botrytis spp.</title>
        <authorList>
            <person name="Valero-Jimenez C.A."/>
            <person name="Tapia P."/>
            <person name="Veloso J."/>
            <person name="Silva-Moreno E."/>
            <person name="Staats M."/>
            <person name="Valdes J.H."/>
            <person name="Van Kan J.A.L."/>
        </authorList>
    </citation>
    <scope>NUCLEOTIDE SEQUENCE [LARGE SCALE GENOMIC DNA]</scope>
    <source>
        <strain evidence="2 3">MUCL435</strain>
    </source>
</reference>
<evidence type="ECO:0000313" key="2">
    <source>
        <dbReference type="EMBL" id="THV44858.1"/>
    </source>
</evidence>
<feature type="region of interest" description="Disordered" evidence="1">
    <location>
        <begin position="59"/>
        <end position="78"/>
    </location>
</feature>